<gene>
    <name evidence="1" type="ORF">FPZ44_25030</name>
</gene>
<dbReference type="EMBL" id="VNJK01000007">
    <property type="protein sequence ID" value="TVX85652.1"/>
    <property type="molecule type" value="Genomic_DNA"/>
</dbReference>
<name>A0A559IDB1_9BACL</name>
<evidence type="ECO:0000313" key="2">
    <source>
        <dbReference type="Proteomes" id="UP000318102"/>
    </source>
</evidence>
<organism evidence="1 2">
    <name type="scientific">Paenibacillus agilis</name>
    <dbReference type="NCBI Taxonomy" id="3020863"/>
    <lineage>
        <taxon>Bacteria</taxon>
        <taxon>Bacillati</taxon>
        <taxon>Bacillota</taxon>
        <taxon>Bacilli</taxon>
        <taxon>Bacillales</taxon>
        <taxon>Paenibacillaceae</taxon>
        <taxon>Paenibacillus</taxon>
    </lineage>
</organism>
<dbReference type="Gene3D" id="3.40.50.300">
    <property type="entry name" value="P-loop containing nucleotide triphosphate hydrolases"/>
    <property type="match status" value="1"/>
</dbReference>
<sequence>MYDYSDTGIDALERLIRSQRLTPESVRNNTISLERNRLDLLLGTMKQNEELYDGLSKVIQDIFHTAGQYYHSVLVDLHHGNKNMITNALLESSDLVVVNLSQNMNQLEQFFEKEDWPAALDNKKMIIVLGHYDPKSKYTITNIKRHFKVQVPMFAVPYCSSFKDACNDKDILGWFIKNQNINKKHPNYYFMSEVRKIAKAVLDEVGVNTQLKNIERGA</sequence>
<reference evidence="1 2" key="1">
    <citation type="submission" date="2019-07" db="EMBL/GenBank/DDBJ databases">
        <authorList>
            <person name="Kim J."/>
        </authorList>
    </citation>
    <scope>NUCLEOTIDE SEQUENCE [LARGE SCALE GENOMIC DNA]</scope>
    <source>
        <strain evidence="1 2">N4</strain>
    </source>
</reference>
<protein>
    <submittedName>
        <fullName evidence="1">Uncharacterized protein</fullName>
    </submittedName>
</protein>
<dbReference type="OrthoDB" id="2842408at2"/>
<proteinExistence type="predicted"/>
<dbReference type="AlphaFoldDB" id="A0A559IDB1"/>
<dbReference type="Proteomes" id="UP000318102">
    <property type="component" value="Unassembled WGS sequence"/>
</dbReference>
<dbReference type="InterPro" id="IPR027417">
    <property type="entry name" value="P-loop_NTPase"/>
</dbReference>
<accession>A0A559IDB1</accession>
<evidence type="ECO:0000313" key="1">
    <source>
        <dbReference type="EMBL" id="TVX85652.1"/>
    </source>
</evidence>
<comment type="caution">
    <text evidence="1">The sequence shown here is derived from an EMBL/GenBank/DDBJ whole genome shotgun (WGS) entry which is preliminary data.</text>
</comment>
<keyword evidence="2" id="KW-1185">Reference proteome</keyword>